<dbReference type="EMBL" id="JALNTZ010000007">
    <property type="protein sequence ID" value="KAJ3645318.1"/>
    <property type="molecule type" value="Genomic_DNA"/>
</dbReference>
<evidence type="ECO:0000313" key="4">
    <source>
        <dbReference type="Proteomes" id="UP001168821"/>
    </source>
</evidence>
<reference evidence="3" key="1">
    <citation type="journal article" date="2023" name="G3 (Bethesda)">
        <title>Whole genome assemblies of Zophobas morio and Tenebrio molitor.</title>
        <authorList>
            <person name="Kaur S."/>
            <person name="Stinson S.A."/>
            <person name="diCenzo G.C."/>
        </authorList>
    </citation>
    <scope>NUCLEOTIDE SEQUENCE</scope>
    <source>
        <strain evidence="3">QUZm001</strain>
    </source>
</reference>
<dbReference type="Gene3D" id="3.80.10.10">
    <property type="entry name" value="Ribonuclease Inhibitor"/>
    <property type="match status" value="2"/>
</dbReference>
<dbReference type="PANTHER" id="PTHR24366:SF96">
    <property type="entry name" value="LEUCINE RICH REPEAT CONTAINING 53"/>
    <property type="match status" value="1"/>
</dbReference>
<name>A0AA38HXB4_9CUCU</name>
<dbReference type="SUPFAM" id="SSF52058">
    <property type="entry name" value="L domain-like"/>
    <property type="match status" value="1"/>
</dbReference>
<keyword evidence="2" id="KW-0677">Repeat</keyword>
<dbReference type="PRINTS" id="PR00019">
    <property type="entry name" value="LEURICHRPT"/>
</dbReference>
<dbReference type="AlphaFoldDB" id="A0AA38HXB4"/>
<sequence length="329" mass="38263">MKRHLIHNHTQEKSYKETLYWLSMPFLKYLFWKHSLFHILFTTLLVCFQTIDVKCLIKYEVNTPECGTLIQNEEVITTQVDSAYINILSDITVLRKGMLELAEETYTFKLADHNLEKIEIGAFDNQNITGIIDLDGNKLTVVASGTFKNLKIAILVLSYNEITHIEENAITDMPNLTVVHLHRNKIVKFHDNSFFNTPKIWFFDIQYNELSELDEKWFSFMEKEEALVLQLGWSNIEIHPRTFDGISIRSLDLSYNKLNEYPGEIFTESLTELLLNNNTLEDLPDAFFHLKNLTALDISGNSLKCGTLQTLKKFAEENSLFIKYDNQNC</sequence>
<dbReference type="InterPro" id="IPR001611">
    <property type="entry name" value="Leu-rich_rpt"/>
</dbReference>
<dbReference type="Proteomes" id="UP001168821">
    <property type="component" value="Unassembled WGS sequence"/>
</dbReference>
<proteinExistence type="predicted"/>
<dbReference type="PROSITE" id="PS51450">
    <property type="entry name" value="LRR"/>
    <property type="match status" value="1"/>
</dbReference>
<keyword evidence="4" id="KW-1185">Reference proteome</keyword>
<dbReference type="PANTHER" id="PTHR24366">
    <property type="entry name" value="IG(IMMUNOGLOBULIN) AND LRR(LEUCINE RICH REPEAT) DOMAINS"/>
    <property type="match status" value="1"/>
</dbReference>
<dbReference type="InterPro" id="IPR003591">
    <property type="entry name" value="Leu-rich_rpt_typical-subtyp"/>
</dbReference>
<dbReference type="SMART" id="SM00369">
    <property type="entry name" value="LRR_TYP"/>
    <property type="match status" value="4"/>
</dbReference>
<organism evidence="3 4">
    <name type="scientific">Zophobas morio</name>
    <dbReference type="NCBI Taxonomy" id="2755281"/>
    <lineage>
        <taxon>Eukaryota</taxon>
        <taxon>Metazoa</taxon>
        <taxon>Ecdysozoa</taxon>
        <taxon>Arthropoda</taxon>
        <taxon>Hexapoda</taxon>
        <taxon>Insecta</taxon>
        <taxon>Pterygota</taxon>
        <taxon>Neoptera</taxon>
        <taxon>Endopterygota</taxon>
        <taxon>Coleoptera</taxon>
        <taxon>Polyphaga</taxon>
        <taxon>Cucujiformia</taxon>
        <taxon>Tenebrionidae</taxon>
        <taxon>Zophobas</taxon>
    </lineage>
</organism>
<evidence type="ECO:0000256" key="2">
    <source>
        <dbReference type="ARBA" id="ARBA00022737"/>
    </source>
</evidence>
<accession>A0AA38HXB4</accession>
<evidence type="ECO:0000256" key="1">
    <source>
        <dbReference type="ARBA" id="ARBA00022614"/>
    </source>
</evidence>
<dbReference type="InterPro" id="IPR032675">
    <property type="entry name" value="LRR_dom_sf"/>
</dbReference>
<protein>
    <submittedName>
        <fullName evidence="3">Uncharacterized protein</fullName>
    </submittedName>
</protein>
<keyword evidence="1" id="KW-0433">Leucine-rich repeat</keyword>
<comment type="caution">
    <text evidence="3">The sequence shown here is derived from an EMBL/GenBank/DDBJ whole genome shotgun (WGS) entry which is preliminary data.</text>
</comment>
<gene>
    <name evidence="3" type="ORF">Zmor_022984</name>
</gene>
<evidence type="ECO:0000313" key="3">
    <source>
        <dbReference type="EMBL" id="KAJ3645318.1"/>
    </source>
</evidence>
<dbReference type="Pfam" id="PF13855">
    <property type="entry name" value="LRR_8"/>
    <property type="match status" value="2"/>
</dbReference>